<dbReference type="PANTHER" id="PTHR33834">
    <property type="entry name" value="SIGNALING PEPTIDE TAXIMIN 2"/>
    <property type="match status" value="1"/>
</dbReference>
<evidence type="ECO:0000313" key="2">
    <source>
        <dbReference type="Proteomes" id="UP000225706"/>
    </source>
</evidence>
<name>A0A2B4R7A9_STYPI</name>
<sequence length="536" mass="59235">MSVPLENPIVVLMLCATLSRNRIAANANQDLLDMKGLAKEHKTAVLMQCATDAKGSYNCTCKPGYYGDGNICRSALTCKEIFDRNVSKKSGEVTLLLDSKPISVFCHLGDFGCGDGGWTPVMKINSNKSTIHYDSQFWRNRSSCILPGGKTGFDFQETKLPTYWDTSFSNICLGMKIGNQLRFIVINKHAHSLHSLITDRKKRTTSLGRKKWKTLIGSQASLQPRCNMEGFNAVGEKLHQSQARVGITANQQNDCSSCDFRIGFGTGGQHDDSNTGGNEATRQPDNGDKHIKAMGVHPGAVTRDTAKFQTLKLKTSRIRTMSRRSQVYPLMFGSQKISVYCHMGNFGCGGGGWTLAMKIDGAKRTFHYNSHFWRNRNTYNLAGGMTGFDLQQTKLPTYWNTPFSKICLGMKIGHQLRFIVINRHANSLYSLIADGKYRATSLGRNTWKWLIGSQASLQPYCNREGFNSVGGSDSLASKARIGINANQQHHCDSCDSRIGFGTGGWYDDSNTCGNEASRSADNGNKHIKAMGYILVQ</sequence>
<dbReference type="PANTHER" id="PTHR33834:SF2">
    <property type="entry name" value="SIGNALING PEPTIDE TAXIMIN 1"/>
    <property type="match status" value="1"/>
</dbReference>
<dbReference type="Gene3D" id="2.10.25.10">
    <property type="entry name" value="Laminin"/>
    <property type="match status" value="1"/>
</dbReference>
<dbReference type="EMBL" id="LSMT01000816">
    <property type="protein sequence ID" value="PFX14234.1"/>
    <property type="molecule type" value="Genomic_DNA"/>
</dbReference>
<protein>
    <recommendedName>
        <fullName evidence="3">EGF-like domain-containing protein</fullName>
    </recommendedName>
</protein>
<keyword evidence="2" id="KW-1185">Reference proteome</keyword>
<organism evidence="1 2">
    <name type="scientific">Stylophora pistillata</name>
    <name type="common">Smooth cauliflower coral</name>
    <dbReference type="NCBI Taxonomy" id="50429"/>
    <lineage>
        <taxon>Eukaryota</taxon>
        <taxon>Metazoa</taxon>
        <taxon>Cnidaria</taxon>
        <taxon>Anthozoa</taxon>
        <taxon>Hexacorallia</taxon>
        <taxon>Scleractinia</taxon>
        <taxon>Astrocoeniina</taxon>
        <taxon>Pocilloporidae</taxon>
        <taxon>Stylophora</taxon>
    </lineage>
</organism>
<evidence type="ECO:0008006" key="3">
    <source>
        <dbReference type="Google" id="ProtNLM"/>
    </source>
</evidence>
<reference evidence="2" key="1">
    <citation type="journal article" date="2017" name="bioRxiv">
        <title>Comparative analysis of the genomes of Stylophora pistillata and Acropora digitifera provides evidence for extensive differences between species of corals.</title>
        <authorList>
            <person name="Voolstra C.R."/>
            <person name="Li Y."/>
            <person name="Liew Y.J."/>
            <person name="Baumgarten S."/>
            <person name="Zoccola D."/>
            <person name="Flot J.-F."/>
            <person name="Tambutte S."/>
            <person name="Allemand D."/>
            <person name="Aranda M."/>
        </authorList>
    </citation>
    <scope>NUCLEOTIDE SEQUENCE [LARGE SCALE GENOMIC DNA]</scope>
</reference>
<dbReference type="InterPro" id="IPR055283">
    <property type="entry name" value="TAXIMIN_1/2"/>
</dbReference>
<evidence type="ECO:0000313" key="1">
    <source>
        <dbReference type="EMBL" id="PFX14234.1"/>
    </source>
</evidence>
<dbReference type="AlphaFoldDB" id="A0A2B4R7A9"/>
<dbReference type="OrthoDB" id="5946752at2759"/>
<dbReference type="Proteomes" id="UP000225706">
    <property type="component" value="Unassembled WGS sequence"/>
</dbReference>
<gene>
    <name evidence="1" type="ORF">AWC38_SpisGene21628</name>
</gene>
<accession>A0A2B4R7A9</accession>
<comment type="caution">
    <text evidence="1">The sequence shown here is derived from an EMBL/GenBank/DDBJ whole genome shotgun (WGS) entry which is preliminary data.</text>
</comment>
<proteinExistence type="predicted"/>